<organism evidence="2 3">
    <name type="scientific">Passalora fulva</name>
    <name type="common">Tomato leaf mold</name>
    <name type="synonym">Cladosporium fulvum</name>
    <dbReference type="NCBI Taxonomy" id="5499"/>
    <lineage>
        <taxon>Eukaryota</taxon>
        <taxon>Fungi</taxon>
        <taxon>Dikarya</taxon>
        <taxon>Ascomycota</taxon>
        <taxon>Pezizomycotina</taxon>
        <taxon>Dothideomycetes</taxon>
        <taxon>Dothideomycetidae</taxon>
        <taxon>Mycosphaerellales</taxon>
        <taxon>Mycosphaerellaceae</taxon>
        <taxon>Fulvia</taxon>
    </lineage>
</organism>
<reference evidence="2" key="2">
    <citation type="journal article" date="2022" name="Microb. Genom.">
        <title>A chromosome-scale genome assembly of the tomato pathogen Cladosporium fulvum reveals a compartmentalized genome architecture and the presence of a dispensable chromosome.</title>
        <authorList>
            <person name="Zaccaron A.Z."/>
            <person name="Chen L.H."/>
            <person name="Samaras A."/>
            <person name="Stergiopoulos I."/>
        </authorList>
    </citation>
    <scope>NUCLEOTIDE SEQUENCE</scope>
    <source>
        <strain evidence="2">Race5_Kim</strain>
    </source>
</reference>
<dbReference type="Proteomes" id="UP000756132">
    <property type="component" value="Chromosome 1"/>
</dbReference>
<dbReference type="RefSeq" id="XP_047756019.1">
    <property type="nucleotide sequence ID" value="XM_047900506.1"/>
</dbReference>
<dbReference type="GeneID" id="71981236"/>
<sequence>MSPARENSSVLCAQSNDGNRNASSEIDFTGAWRAYSDRWHRPELGLRSIYNHSSRAYNRDFWGKQEVIDIVLELGLQTFAKITQRLERTAAQKDYTRPYLTAGKLALDAFGLALAGSAPPNNPLDVVFVSIDFEGASNGRGANGFGAT</sequence>
<evidence type="ECO:0000313" key="3">
    <source>
        <dbReference type="Proteomes" id="UP000756132"/>
    </source>
</evidence>
<dbReference type="EMBL" id="CP090163">
    <property type="protein sequence ID" value="UJO11653.1"/>
    <property type="molecule type" value="Genomic_DNA"/>
</dbReference>
<gene>
    <name evidence="2" type="ORF">CLAFUR5_01358</name>
</gene>
<proteinExistence type="predicted"/>
<accession>A0A9Q8P381</accession>
<reference evidence="2" key="1">
    <citation type="submission" date="2021-12" db="EMBL/GenBank/DDBJ databases">
        <authorList>
            <person name="Zaccaron A."/>
            <person name="Stergiopoulos I."/>
        </authorList>
    </citation>
    <scope>NUCLEOTIDE SEQUENCE</scope>
    <source>
        <strain evidence="2">Race5_Kim</strain>
    </source>
</reference>
<protein>
    <submittedName>
        <fullName evidence="2">Uncharacterized protein</fullName>
    </submittedName>
</protein>
<name>A0A9Q8P381_PASFU</name>
<dbReference type="KEGG" id="ffu:CLAFUR5_01358"/>
<evidence type="ECO:0000313" key="2">
    <source>
        <dbReference type="EMBL" id="UJO11653.1"/>
    </source>
</evidence>
<evidence type="ECO:0000256" key="1">
    <source>
        <dbReference type="SAM" id="MobiDB-lite"/>
    </source>
</evidence>
<feature type="region of interest" description="Disordered" evidence="1">
    <location>
        <begin position="1"/>
        <end position="21"/>
    </location>
</feature>
<keyword evidence="3" id="KW-1185">Reference proteome</keyword>
<dbReference type="AlphaFoldDB" id="A0A9Q8P381"/>